<sequence length="137" mass="14434">MTSPKNPFAAMMEQAQEMAKAVNPALETFAADGFEKLIPTMPADWMEGMFGKGLSEDGLDAKTKLLLTLAGLTCQGAQAEVPFKLAVRHAHVAGATAQEISETIAMMGMFAGLPASTRASKLAQDVLADSTKEETGE</sequence>
<dbReference type="Pfam" id="PF02627">
    <property type="entry name" value="CMD"/>
    <property type="match status" value="1"/>
</dbReference>
<dbReference type="Proteomes" id="UP000640583">
    <property type="component" value="Unassembled WGS sequence"/>
</dbReference>
<dbReference type="InterPro" id="IPR052512">
    <property type="entry name" value="4CMD/NDH-1_regulator"/>
</dbReference>
<dbReference type="InterPro" id="IPR029032">
    <property type="entry name" value="AhpD-like"/>
</dbReference>
<dbReference type="GO" id="GO:0051920">
    <property type="term" value="F:peroxiredoxin activity"/>
    <property type="evidence" value="ECO:0007669"/>
    <property type="project" value="InterPro"/>
</dbReference>
<feature type="domain" description="Carboxymuconolactone decarboxylase-like" evidence="1">
    <location>
        <begin position="45"/>
        <end position="125"/>
    </location>
</feature>
<dbReference type="InterPro" id="IPR003779">
    <property type="entry name" value="CMD-like"/>
</dbReference>
<keyword evidence="3" id="KW-1185">Reference proteome</keyword>
<proteinExistence type="predicted"/>
<evidence type="ECO:0000259" key="1">
    <source>
        <dbReference type="Pfam" id="PF02627"/>
    </source>
</evidence>
<reference evidence="2" key="1">
    <citation type="submission" date="2020-10" db="EMBL/GenBank/DDBJ databases">
        <title>Paenihalocynthiibacter styelae gen. nov., sp. nov., isolated from stalked sea squirt Styela clava.</title>
        <authorList>
            <person name="Kim Y.-O."/>
            <person name="Yoon J.-H."/>
        </authorList>
    </citation>
    <scope>NUCLEOTIDE SEQUENCE</scope>
    <source>
        <strain evidence="2">MYP1-1</strain>
    </source>
</reference>
<dbReference type="PANTHER" id="PTHR33570:SF2">
    <property type="entry name" value="CARBOXYMUCONOLACTONE DECARBOXYLASE-LIKE DOMAIN-CONTAINING PROTEIN"/>
    <property type="match status" value="1"/>
</dbReference>
<gene>
    <name evidence="2" type="ORF">H1D41_14810</name>
</gene>
<comment type="caution">
    <text evidence="2">The sequence shown here is derived from an EMBL/GenBank/DDBJ whole genome shotgun (WGS) entry which is preliminary data.</text>
</comment>
<accession>A0A8J7IXY3</accession>
<dbReference type="RefSeq" id="WP_228849644.1">
    <property type="nucleotide sequence ID" value="NZ_JADCKQ010000012.1"/>
</dbReference>
<evidence type="ECO:0000313" key="2">
    <source>
        <dbReference type="EMBL" id="MBI1494913.1"/>
    </source>
</evidence>
<protein>
    <submittedName>
        <fullName evidence="2">Carboxymuconolactone decarboxylase family protein</fullName>
    </submittedName>
</protein>
<dbReference type="PANTHER" id="PTHR33570">
    <property type="entry name" value="4-CARBOXYMUCONOLACTONE DECARBOXYLASE FAMILY PROTEIN"/>
    <property type="match status" value="1"/>
</dbReference>
<dbReference type="EMBL" id="JADCKQ010000012">
    <property type="protein sequence ID" value="MBI1494913.1"/>
    <property type="molecule type" value="Genomic_DNA"/>
</dbReference>
<evidence type="ECO:0000313" key="3">
    <source>
        <dbReference type="Proteomes" id="UP000640583"/>
    </source>
</evidence>
<dbReference type="AlphaFoldDB" id="A0A8J7IXY3"/>
<name>A0A8J7IXY3_9RHOB</name>
<dbReference type="SUPFAM" id="SSF69118">
    <property type="entry name" value="AhpD-like"/>
    <property type="match status" value="1"/>
</dbReference>
<dbReference type="Gene3D" id="1.20.1290.10">
    <property type="entry name" value="AhpD-like"/>
    <property type="match status" value="1"/>
</dbReference>
<organism evidence="2 3">
    <name type="scientific">Halocynthiibacter styelae</name>
    <dbReference type="NCBI Taxonomy" id="2761955"/>
    <lineage>
        <taxon>Bacteria</taxon>
        <taxon>Pseudomonadati</taxon>
        <taxon>Pseudomonadota</taxon>
        <taxon>Alphaproteobacteria</taxon>
        <taxon>Rhodobacterales</taxon>
        <taxon>Paracoccaceae</taxon>
        <taxon>Halocynthiibacter</taxon>
    </lineage>
</organism>